<gene>
    <name evidence="2" type="ORF">SR41_07420</name>
</gene>
<keyword evidence="1" id="KW-1133">Transmembrane helix</keyword>
<organism evidence="2 3">
    <name type="scientific">Sphingomonas melonis</name>
    <dbReference type="NCBI Taxonomy" id="152682"/>
    <lineage>
        <taxon>Bacteria</taxon>
        <taxon>Pseudomonadati</taxon>
        <taxon>Pseudomonadota</taxon>
        <taxon>Alphaproteobacteria</taxon>
        <taxon>Sphingomonadales</taxon>
        <taxon>Sphingomonadaceae</taxon>
        <taxon>Sphingomonas</taxon>
    </lineage>
</organism>
<feature type="transmembrane region" description="Helical" evidence="1">
    <location>
        <begin position="35"/>
        <end position="54"/>
    </location>
</feature>
<dbReference type="Proteomes" id="UP000033203">
    <property type="component" value="Unassembled WGS sequence"/>
</dbReference>
<keyword evidence="1" id="KW-0472">Membrane</keyword>
<sequence>MSSPFPARSVALLAAIIAAGAETWLAIRADLDPMFALPLAIATGAVVIWTRLALDALIRRRARPDRADIANVRDFQHENRATMHDQAHRLDRLETIVTFLAAQPALDAAEREQARAAAAVEQWDSLSETLPIWYEARRIWAELAERFVPGCTSDADMPTPDQLSNARDQLPITNNFSSGDLEAATHYLVRADQTHQALRALRCYGSSLNKDQPWSKPDRHFEG</sequence>
<protein>
    <submittedName>
        <fullName evidence="2">Uncharacterized protein</fullName>
    </submittedName>
</protein>
<dbReference type="AlphaFoldDB" id="A0A0D1K4R9"/>
<reference evidence="2 3" key="1">
    <citation type="submission" date="2015-01" db="EMBL/GenBank/DDBJ databases">
        <title>Genome of Sphingomonas taxi strain 30a.</title>
        <authorList>
            <person name="Eevers N."/>
            <person name="Van Hamme J."/>
            <person name="Bottos E."/>
            <person name="Weyens N."/>
            <person name="Vangronsveld J."/>
        </authorList>
    </citation>
    <scope>NUCLEOTIDE SEQUENCE [LARGE SCALE GENOMIC DNA]</scope>
    <source>
        <strain evidence="2 3">30a</strain>
    </source>
</reference>
<dbReference type="EMBL" id="JXTP01000028">
    <property type="protein sequence ID" value="KIU28563.1"/>
    <property type="molecule type" value="Genomic_DNA"/>
</dbReference>
<proteinExistence type="predicted"/>
<accession>A0A0D1K4R9</accession>
<dbReference type="PATRIC" id="fig|1549858.7.peg.294"/>
<evidence type="ECO:0000313" key="3">
    <source>
        <dbReference type="Proteomes" id="UP000033203"/>
    </source>
</evidence>
<keyword evidence="1" id="KW-0812">Transmembrane</keyword>
<comment type="caution">
    <text evidence="2">The sequence shown here is derived from an EMBL/GenBank/DDBJ whole genome shotgun (WGS) entry which is preliminary data.</text>
</comment>
<evidence type="ECO:0000256" key="1">
    <source>
        <dbReference type="SAM" id="Phobius"/>
    </source>
</evidence>
<evidence type="ECO:0000313" key="2">
    <source>
        <dbReference type="EMBL" id="KIU28563.1"/>
    </source>
</evidence>
<name>A0A0D1K4R9_9SPHN</name>